<dbReference type="EMBL" id="CP042997">
    <property type="protein sequence ID" value="QEH38392.1"/>
    <property type="molecule type" value="Genomic_DNA"/>
</dbReference>
<dbReference type="PANTHER" id="PTHR34849">
    <property type="entry name" value="SSL5025 PROTEIN"/>
    <property type="match status" value="1"/>
</dbReference>
<dbReference type="PANTHER" id="PTHR34849:SF4">
    <property type="entry name" value="SLR1209 PROTEIN"/>
    <property type="match status" value="1"/>
</dbReference>
<dbReference type="AlphaFoldDB" id="A0A5B9WCT9"/>
<dbReference type="Gene3D" id="1.10.10.10">
    <property type="entry name" value="Winged helix-like DNA-binding domain superfamily/Winged helix DNA-binding domain"/>
    <property type="match status" value="1"/>
</dbReference>
<proteinExistence type="predicted"/>
<gene>
    <name evidence="1" type="ORF">OJF2_69930</name>
</gene>
<evidence type="ECO:0000313" key="2">
    <source>
        <dbReference type="Proteomes" id="UP000324233"/>
    </source>
</evidence>
<dbReference type="InterPro" id="IPR036388">
    <property type="entry name" value="WH-like_DNA-bd_sf"/>
</dbReference>
<protein>
    <recommendedName>
        <fullName evidence="3">DUF433 domain-containing protein</fullName>
    </recommendedName>
</protein>
<dbReference type="SUPFAM" id="SSF46689">
    <property type="entry name" value="Homeodomain-like"/>
    <property type="match status" value="1"/>
</dbReference>
<evidence type="ECO:0000313" key="1">
    <source>
        <dbReference type="EMBL" id="QEH38392.1"/>
    </source>
</evidence>
<name>A0A5B9WCT9_9BACT</name>
<organism evidence="1 2">
    <name type="scientific">Aquisphaera giovannonii</name>
    <dbReference type="NCBI Taxonomy" id="406548"/>
    <lineage>
        <taxon>Bacteria</taxon>
        <taxon>Pseudomonadati</taxon>
        <taxon>Planctomycetota</taxon>
        <taxon>Planctomycetia</taxon>
        <taxon>Isosphaerales</taxon>
        <taxon>Isosphaeraceae</taxon>
        <taxon>Aquisphaera</taxon>
    </lineage>
</organism>
<dbReference type="Proteomes" id="UP000324233">
    <property type="component" value="Chromosome"/>
</dbReference>
<evidence type="ECO:0008006" key="3">
    <source>
        <dbReference type="Google" id="ProtNLM"/>
    </source>
</evidence>
<reference evidence="1 2" key="1">
    <citation type="submission" date="2019-08" db="EMBL/GenBank/DDBJ databases">
        <title>Deep-cultivation of Planctomycetes and their phenomic and genomic characterization uncovers novel biology.</title>
        <authorList>
            <person name="Wiegand S."/>
            <person name="Jogler M."/>
            <person name="Boedeker C."/>
            <person name="Pinto D."/>
            <person name="Vollmers J."/>
            <person name="Rivas-Marin E."/>
            <person name="Kohn T."/>
            <person name="Peeters S.H."/>
            <person name="Heuer A."/>
            <person name="Rast P."/>
            <person name="Oberbeckmann S."/>
            <person name="Bunk B."/>
            <person name="Jeske O."/>
            <person name="Meyerdierks A."/>
            <person name="Storesund J.E."/>
            <person name="Kallscheuer N."/>
            <person name="Luecker S."/>
            <person name="Lage O.M."/>
            <person name="Pohl T."/>
            <person name="Merkel B.J."/>
            <person name="Hornburger P."/>
            <person name="Mueller R.-W."/>
            <person name="Bruemmer F."/>
            <person name="Labrenz M."/>
            <person name="Spormann A.M."/>
            <person name="Op den Camp H."/>
            <person name="Overmann J."/>
            <person name="Amann R."/>
            <person name="Jetten M.S.M."/>
            <person name="Mascher T."/>
            <person name="Medema M.H."/>
            <person name="Devos D.P."/>
            <person name="Kaster A.-K."/>
            <person name="Ovreas L."/>
            <person name="Rohde M."/>
            <person name="Galperin M.Y."/>
            <person name="Jogler C."/>
        </authorList>
    </citation>
    <scope>NUCLEOTIDE SEQUENCE [LARGE SCALE GENOMIC DNA]</scope>
    <source>
        <strain evidence="1 2">OJF2</strain>
    </source>
</reference>
<dbReference type="KEGG" id="agv:OJF2_69930"/>
<keyword evidence="2" id="KW-1185">Reference proteome</keyword>
<dbReference type="Pfam" id="PF04255">
    <property type="entry name" value="DUF433"/>
    <property type="match status" value="1"/>
</dbReference>
<sequence length="80" mass="9124">MSRPPRILRKPGVCGGDACVRGTRIPVWTLVRMRQLGVPEAEILRSYPSLRAADLAHAWTYAEAHREQIEQAIRENEEDE</sequence>
<dbReference type="RefSeq" id="WP_246196667.1">
    <property type="nucleotide sequence ID" value="NZ_CP042997.1"/>
</dbReference>
<accession>A0A5B9WCT9</accession>
<dbReference type="InterPro" id="IPR007367">
    <property type="entry name" value="DUF433"/>
</dbReference>
<dbReference type="InterPro" id="IPR009057">
    <property type="entry name" value="Homeodomain-like_sf"/>
</dbReference>